<dbReference type="OrthoDB" id="2110451at2759"/>
<accession>G0WGU1</accession>
<dbReference type="InterPro" id="IPR024790">
    <property type="entry name" value="APC4_long_dom"/>
</dbReference>
<dbReference type="PANTHER" id="PTHR13260:SF0">
    <property type="entry name" value="ANAPHASE-PROMOTING COMPLEX SUBUNIT 4"/>
    <property type="match status" value="1"/>
</dbReference>
<gene>
    <name evidence="7" type="primary">NDAI0J01270</name>
    <name evidence="7" type="ordered locus">NDAI_0J01270</name>
</gene>
<keyword evidence="5" id="KW-0131">Cell cycle</keyword>
<protein>
    <recommendedName>
        <fullName evidence="1">Anaphase-promoting complex subunit 4</fullName>
    </recommendedName>
</protein>
<evidence type="ECO:0000313" key="7">
    <source>
        <dbReference type="EMBL" id="CCD27019.1"/>
    </source>
</evidence>
<dbReference type="GO" id="GO:0034399">
    <property type="term" value="C:nuclear periphery"/>
    <property type="evidence" value="ECO:0007669"/>
    <property type="project" value="TreeGrafter"/>
</dbReference>
<dbReference type="Pfam" id="PF12896">
    <property type="entry name" value="ANAPC4"/>
    <property type="match status" value="1"/>
</dbReference>
<dbReference type="KEGG" id="ndi:NDAI_0J01270"/>
<dbReference type="OMA" id="PACERII"/>
<evidence type="ECO:0000313" key="8">
    <source>
        <dbReference type="Proteomes" id="UP000000689"/>
    </source>
</evidence>
<dbReference type="GO" id="GO:0070979">
    <property type="term" value="P:protein K11-linked ubiquitination"/>
    <property type="evidence" value="ECO:0007669"/>
    <property type="project" value="TreeGrafter"/>
</dbReference>
<keyword evidence="4" id="KW-0833">Ubl conjugation pathway</keyword>
<evidence type="ECO:0000256" key="1">
    <source>
        <dbReference type="ARBA" id="ARBA00016067"/>
    </source>
</evidence>
<dbReference type="PANTHER" id="PTHR13260">
    <property type="entry name" value="ANAPHASE PROMOTING COMPLEX SUBUNIT 4 APC4"/>
    <property type="match status" value="1"/>
</dbReference>
<dbReference type="AlphaFoldDB" id="G0WGU1"/>
<dbReference type="GO" id="GO:0005680">
    <property type="term" value="C:anaphase-promoting complex"/>
    <property type="evidence" value="ECO:0007669"/>
    <property type="project" value="InterPro"/>
</dbReference>
<sequence>MNHQQSQYPHQKGHRDEQWNFAPISYINPSFPLYLTKTSNSIIARRTLDGFQISNIIIRNMQNVIAIDWDSKTGKYLTINFDDGTFRIYDIFQDGKLITLVRPQRNLLDIHRKTKVDNAIWDRLIILNSIQELEFNHDITKLMPTLIKFVKDSTNIYIVPYSHNEKQNIWREFQPVSSYKPISTNMDAIDMTTNQEVEKSMRYLDLHIIHVIDPDCFTIAINGTYQINLVRKTINTTNRNKIVRILKSTVHGVYHCFHENGSIRSLYFSHFTSSTLHVELLEIFMEINEMIKYFQYHLDLINKHLLKTFTDFLYPTIFEEKQNGGGNSMLQQLKLSLLSGEMSEELIEWLTLSIGEKNLKKWKRLSEELYSKSIQIFSLALIPACELTLLLSQKCLAILNAIEIEKKARIRAKSKLSTNSTHTNIELNSRQDKILTEFSPSFLELIEILQKFGSRCLQNLRKISYIEKQSSLFLKWLQEMIFHALDEDHVPKLDTYSNPIICLDLSNFLNKLIVLSTDKNKEDREEDQNPLVNDDDENELFCSMEETTTMLQRINYLSRSIDEKGIQPTLQQCLYLGPNIQFITEREFDPSKEITVKDVVKVLNGSILLYLLQVKSLDSRDLFYVGTINVVDLKPICHPKLIQFPLTSNEIINITDVQLLTDIKLVSTNSNNNDDDSMIDEIGPFFNLFIMFDTVSSMNNREVNSKIWYRIRKSNEHYGVVSTELIPDLSNVFAN</sequence>
<dbReference type="eggNOG" id="KOG4640">
    <property type="taxonomic scope" value="Eukaryota"/>
</dbReference>
<dbReference type="GeneID" id="11494278"/>
<dbReference type="Proteomes" id="UP000000689">
    <property type="component" value="Chromosome 10"/>
</dbReference>
<evidence type="ECO:0000256" key="4">
    <source>
        <dbReference type="ARBA" id="ARBA00022786"/>
    </source>
</evidence>
<keyword evidence="3" id="KW-0498">Mitosis</keyword>
<dbReference type="InterPro" id="IPR024789">
    <property type="entry name" value="APC4"/>
</dbReference>
<feature type="domain" description="Anaphase-promoting complex subunit 4 long" evidence="6">
    <location>
        <begin position="266"/>
        <end position="484"/>
    </location>
</feature>
<evidence type="ECO:0000256" key="2">
    <source>
        <dbReference type="ARBA" id="ARBA00022618"/>
    </source>
</evidence>
<dbReference type="STRING" id="1071378.G0WGU1"/>
<reference evidence="7 8" key="1">
    <citation type="journal article" date="2011" name="Proc. Natl. Acad. Sci. U.S.A.">
        <title>Evolutionary erosion of yeast sex chromosomes by mating-type switching accidents.</title>
        <authorList>
            <person name="Gordon J.L."/>
            <person name="Armisen D."/>
            <person name="Proux-Wera E."/>
            <person name="Oheigeartaigh S.S."/>
            <person name="Byrne K.P."/>
            <person name="Wolfe K.H."/>
        </authorList>
    </citation>
    <scope>NUCLEOTIDE SEQUENCE [LARGE SCALE GENOMIC DNA]</scope>
    <source>
        <strain evidence="8">ATCC 10597 / BCRC 20456 / CBS 421 / NBRC 0211 / NRRL Y-12639</strain>
    </source>
</reference>
<dbReference type="GO" id="GO:0031145">
    <property type="term" value="P:anaphase-promoting complex-dependent catabolic process"/>
    <property type="evidence" value="ECO:0007669"/>
    <property type="project" value="InterPro"/>
</dbReference>
<keyword evidence="8" id="KW-1185">Reference proteome</keyword>
<organism evidence="7 8">
    <name type="scientific">Naumovozyma dairenensis (strain ATCC 10597 / BCRC 20456 / CBS 421 / NBRC 0211 / NRRL Y-12639)</name>
    <name type="common">Saccharomyces dairenensis</name>
    <dbReference type="NCBI Taxonomy" id="1071378"/>
    <lineage>
        <taxon>Eukaryota</taxon>
        <taxon>Fungi</taxon>
        <taxon>Dikarya</taxon>
        <taxon>Ascomycota</taxon>
        <taxon>Saccharomycotina</taxon>
        <taxon>Saccharomycetes</taxon>
        <taxon>Saccharomycetales</taxon>
        <taxon>Saccharomycetaceae</taxon>
        <taxon>Naumovozyma</taxon>
    </lineage>
</organism>
<dbReference type="GO" id="GO:0051301">
    <property type="term" value="P:cell division"/>
    <property type="evidence" value="ECO:0007669"/>
    <property type="project" value="UniProtKB-KW"/>
</dbReference>
<dbReference type="EMBL" id="HE580276">
    <property type="protein sequence ID" value="CCD27019.1"/>
    <property type="molecule type" value="Genomic_DNA"/>
</dbReference>
<proteinExistence type="predicted"/>
<dbReference type="RefSeq" id="XP_003672262.1">
    <property type="nucleotide sequence ID" value="XM_003672214.1"/>
</dbReference>
<evidence type="ECO:0000256" key="5">
    <source>
        <dbReference type="ARBA" id="ARBA00023306"/>
    </source>
</evidence>
<evidence type="ECO:0000259" key="6">
    <source>
        <dbReference type="Pfam" id="PF12896"/>
    </source>
</evidence>
<name>G0WGU1_NAUDC</name>
<evidence type="ECO:0000256" key="3">
    <source>
        <dbReference type="ARBA" id="ARBA00022776"/>
    </source>
</evidence>
<keyword evidence="2" id="KW-0132">Cell division</keyword>
<dbReference type="HOGENOM" id="CLU_030192_0_0_1"/>